<name>A0A316V7L6_9BASI</name>
<dbReference type="AlphaFoldDB" id="A0A316V7L6"/>
<accession>A0A316V7L6</accession>
<dbReference type="Proteomes" id="UP000245771">
    <property type="component" value="Unassembled WGS sequence"/>
</dbReference>
<protein>
    <submittedName>
        <fullName evidence="2">Uncharacterized protein</fullName>
    </submittedName>
</protein>
<sequence length="258" mass="28409">MTDTVSFVANPSFGWQEMDPRLQNANRRRTSSIRRKRVPHTDGVDAMPSLQRSNSNASTSSKKNYVDIILPPTSSDLDVQRKLNTKGVRLAFSTDTETAFSDDETVGPSTPRVAVHGAIEEKDDVIYLATHSTYTSRTTVEVEEEVVPFDKLPKIVQANPTLKISWAKRTPTHAIIETYMPPTCTTCLKELEEKKLKRLNRKKVPDLDLSTLHLSQTSIPSSPITSVSSSLSNSASQSPVTKTSQLPSPAGESWGIAI</sequence>
<feature type="compositionally biased region" description="Basic residues" evidence="1">
    <location>
        <begin position="26"/>
        <end position="38"/>
    </location>
</feature>
<feature type="compositionally biased region" description="Low complexity" evidence="1">
    <location>
        <begin position="218"/>
        <end position="240"/>
    </location>
</feature>
<evidence type="ECO:0000313" key="2">
    <source>
        <dbReference type="EMBL" id="PWN33609.1"/>
    </source>
</evidence>
<proteinExistence type="predicted"/>
<dbReference type="InParanoid" id="A0A316V7L6"/>
<gene>
    <name evidence="2" type="ORF">FA14DRAFT_63799</name>
</gene>
<feature type="region of interest" description="Disordered" evidence="1">
    <location>
        <begin position="21"/>
        <end position="61"/>
    </location>
</feature>
<dbReference type="GeneID" id="37024391"/>
<dbReference type="EMBL" id="KZ819604">
    <property type="protein sequence ID" value="PWN33609.1"/>
    <property type="molecule type" value="Genomic_DNA"/>
</dbReference>
<evidence type="ECO:0000313" key="3">
    <source>
        <dbReference type="Proteomes" id="UP000245771"/>
    </source>
</evidence>
<keyword evidence="3" id="KW-1185">Reference proteome</keyword>
<organism evidence="2 3">
    <name type="scientific">Meira miltonrushii</name>
    <dbReference type="NCBI Taxonomy" id="1280837"/>
    <lineage>
        <taxon>Eukaryota</taxon>
        <taxon>Fungi</taxon>
        <taxon>Dikarya</taxon>
        <taxon>Basidiomycota</taxon>
        <taxon>Ustilaginomycotina</taxon>
        <taxon>Exobasidiomycetes</taxon>
        <taxon>Exobasidiales</taxon>
        <taxon>Brachybasidiaceae</taxon>
        <taxon>Meira</taxon>
    </lineage>
</organism>
<dbReference type="RefSeq" id="XP_025353911.1">
    <property type="nucleotide sequence ID" value="XM_025502610.1"/>
</dbReference>
<evidence type="ECO:0000256" key="1">
    <source>
        <dbReference type="SAM" id="MobiDB-lite"/>
    </source>
</evidence>
<reference evidence="2 3" key="1">
    <citation type="journal article" date="2018" name="Mol. Biol. Evol.">
        <title>Broad Genomic Sampling Reveals a Smut Pathogenic Ancestry of the Fungal Clade Ustilaginomycotina.</title>
        <authorList>
            <person name="Kijpornyongpan T."/>
            <person name="Mondo S.J."/>
            <person name="Barry K."/>
            <person name="Sandor L."/>
            <person name="Lee J."/>
            <person name="Lipzen A."/>
            <person name="Pangilinan J."/>
            <person name="LaButti K."/>
            <person name="Hainaut M."/>
            <person name="Henrissat B."/>
            <person name="Grigoriev I.V."/>
            <person name="Spatafora J.W."/>
            <person name="Aime M.C."/>
        </authorList>
    </citation>
    <scope>NUCLEOTIDE SEQUENCE [LARGE SCALE GENOMIC DNA]</scope>
    <source>
        <strain evidence="2 3">MCA 3882</strain>
    </source>
</reference>
<feature type="region of interest" description="Disordered" evidence="1">
    <location>
        <begin position="218"/>
        <end position="258"/>
    </location>
</feature>